<dbReference type="Proteomes" id="UP000030651">
    <property type="component" value="Unassembled WGS sequence"/>
</dbReference>
<dbReference type="HOGENOM" id="CLU_003527_0_0_1"/>
<keyword evidence="1 3" id="KW-0732">Signal</keyword>
<dbReference type="OMA" id="WYPSAMI"/>
<evidence type="ECO:0000259" key="4">
    <source>
        <dbReference type="PROSITE" id="PS51212"/>
    </source>
</evidence>
<dbReference type="Pfam" id="PF09118">
    <property type="entry name" value="GO-like_E_set"/>
    <property type="match status" value="1"/>
</dbReference>
<dbReference type="InterPro" id="IPR014756">
    <property type="entry name" value="Ig_E-set"/>
</dbReference>
<dbReference type="Pfam" id="PF01822">
    <property type="entry name" value="WSC"/>
    <property type="match status" value="4"/>
</dbReference>
<protein>
    <recommendedName>
        <fullName evidence="4">WSC domain-containing protein</fullName>
    </recommendedName>
</protein>
<dbReference type="InterPro" id="IPR002889">
    <property type="entry name" value="WSC_carb-bd"/>
</dbReference>
<feature type="domain" description="WSC" evidence="4">
    <location>
        <begin position="35"/>
        <end position="129"/>
    </location>
</feature>
<dbReference type="Pfam" id="PF07250">
    <property type="entry name" value="Glyoxal_oxid_N"/>
    <property type="match status" value="1"/>
</dbReference>
<feature type="region of interest" description="Disordered" evidence="2">
    <location>
        <begin position="237"/>
        <end position="258"/>
    </location>
</feature>
<gene>
    <name evidence="5" type="ORF">PFICI_10475</name>
</gene>
<dbReference type="PANTHER" id="PTHR32208:SF105">
    <property type="entry name" value="COPPER RADICAL OXIDASE"/>
    <property type="match status" value="1"/>
</dbReference>
<evidence type="ECO:0000313" key="5">
    <source>
        <dbReference type="EMBL" id="ETS78413.1"/>
    </source>
</evidence>
<dbReference type="InterPro" id="IPR009880">
    <property type="entry name" value="Glyoxal_oxidase_N"/>
</dbReference>
<evidence type="ECO:0000256" key="3">
    <source>
        <dbReference type="SAM" id="SignalP"/>
    </source>
</evidence>
<name>W3WX08_PESFW</name>
<dbReference type="RefSeq" id="XP_007837247.1">
    <property type="nucleotide sequence ID" value="XM_007839056.1"/>
</dbReference>
<feature type="domain" description="WSC" evidence="4">
    <location>
        <begin position="265"/>
        <end position="358"/>
    </location>
</feature>
<feature type="chain" id="PRO_5004835167" description="WSC domain-containing protein" evidence="3">
    <location>
        <begin position="20"/>
        <end position="1001"/>
    </location>
</feature>
<feature type="domain" description="WSC" evidence="4">
    <location>
        <begin position="376"/>
        <end position="473"/>
    </location>
</feature>
<proteinExistence type="predicted"/>
<dbReference type="EMBL" id="KI912115">
    <property type="protein sequence ID" value="ETS78413.1"/>
    <property type="molecule type" value="Genomic_DNA"/>
</dbReference>
<dbReference type="KEGG" id="pfy:PFICI_10475"/>
<feature type="domain" description="WSC" evidence="4">
    <location>
        <begin position="141"/>
        <end position="235"/>
    </location>
</feature>
<dbReference type="InterPro" id="IPR013783">
    <property type="entry name" value="Ig-like_fold"/>
</dbReference>
<dbReference type="SUPFAM" id="SSF50965">
    <property type="entry name" value="Galactose oxidase, central domain"/>
    <property type="match status" value="1"/>
</dbReference>
<dbReference type="eggNOG" id="KOG4157">
    <property type="taxonomic scope" value="Eukaryota"/>
</dbReference>
<dbReference type="AlphaFoldDB" id="W3WX08"/>
<accession>W3WX08</accession>
<dbReference type="InterPro" id="IPR011043">
    <property type="entry name" value="Gal_Oxase/kelch_b-propeller"/>
</dbReference>
<dbReference type="CDD" id="cd02851">
    <property type="entry name" value="E_set_GO_C"/>
    <property type="match status" value="1"/>
</dbReference>
<dbReference type="InterPro" id="IPR037293">
    <property type="entry name" value="Gal_Oxidase_central_sf"/>
</dbReference>
<dbReference type="OrthoDB" id="2019572at2759"/>
<dbReference type="PROSITE" id="PS51212">
    <property type="entry name" value="WSC"/>
    <property type="match status" value="4"/>
</dbReference>
<dbReference type="SMART" id="SM00321">
    <property type="entry name" value="WSC"/>
    <property type="match status" value="4"/>
</dbReference>
<dbReference type="InParanoid" id="W3WX08"/>
<dbReference type="SUPFAM" id="SSF81296">
    <property type="entry name" value="E set domains"/>
    <property type="match status" value="1"/>
</dbReference>
<dbReference type="Gene3D" id="2.60.40.10">
    <property type="entry name" value="Immunoglobulins"/>
    <property type="match status" value="1"/>
</dbReference>
<evidence type="ECO:0000256" key="1">
    <source>
        <dbReference type="ARBA" id="ARBA00022729"/>
    </source>
</evidence>
<reference evidence="6" key="1">
    <citation type="journal article" date="2015" name="BMC Genomics">
        <title>Genomic and transcriptomic analysis of the endophytic fungus Pestalotiopsis fici reveals its lifestyle and high potential for synthesis of natural products.</title>
        <authorList>
            <person name="Wang X."/>
            <person name="Zhang X."/>
            <person name="Liu L."/>
            <person name="Xiang M."/>
            <person name="Wang W."/>
            <person name="Sun X."/>
            <person name="Che Y."/>
            <person name="Guo L."/>
            <person name="Liu G."/>
            <person name="Guo L."/>
            <person name="Wang C."/>
            <person name="Yin W.B."/>
            <person name="Stadler M."/>
            <person name="Zhang X."/>
            <person name="Liu X."/>
        </authorList>
    </citation>
    <scope>NUCLEOTIDE SEQUENCE [LARGE SCALE GENOMIC DNA]</scope>
    <source>
        <strain evidence="6">W106-1 / CGMCC3.15140</strain>
    </source>
</reference>
<organism evidence="5 6">
    <name type="scientific">Pestalotiopsis fici (strain W106-1 / CGMCC3.15140)</name>
    <dbReference type="NCBI Taxonomy" id="1229662"/>
    <lineage>
        <taxon>Eukaryota</taxon>
        <taxon>Fungi</taxon>
        <taxon>Dikarya</taxon>
        <taxon>Ascomycota</taxon>
        <taxon>Pezizomycotina</taxon>
        <taxon>Sordariomycetes</taxon>
        <taxon>Xylariomycetidae</taxon>
        <taxon>Amphisphaeriales</taxon>
        <taxon>Sporocadaceae</taxon>
        <taxon>Pestalotiopsis</taxon>
    </lineage>
</organism>
<dbReference type="GeneID" id="19275488"/>
<dbReference type="InterPro" id="IPR015202">
    <property type="entry name" value="GO-like_E_set"/>
</dbReference>
<sequence length="1001" mass="105413">MTIISRAVVVAFLCKSAAARLIPRALSIPTDVPNNWTYVGCYVDNLDGRALPSDGFNNATSMTNQGCALYCMDKGFPFAGTEYGDECYCGEKVDEAATKADNSECSMACAGDATQPCGAGNRLSVFTGAVSEPAPPAPIDGWAYEGCYIDEAGRTLTYGAQVAGGAAAMTNELCTAACAAAGYPLAGTEYSGECYCGQVYSNGGAQTSTGCNMVCNGDNSEICGGSNRLSVWSRIGSGTDPTATASPPAVPAPTGSGTAAELPADWSYQGCYSEGTSGRAFLNQQPDSQTLTIESCVTACIGLGYSVAGMEYASQCFCDNFLRNGAALVADTDCEMACSGNTAEDCGAGNRLSVYSNDTLVIYQPPTAQTTGLPGAWEYVGCILDDIADRTLPWMSIDMQNTTAASCIEGCSRFGYEAGGIEYGYQCFCGDIADVVNKGRDVLQPETDCNVACPGDPTHLCGGGNRLTYYKWTGDTLTSWSYAQGTAAGSYDFIMSSPIIPLISTVGVNDKVVFVEKHGTSTENNSTGSFEFDPSLAPDYGTAFRELQLKTDVFCSASLVMPDKVGRQINIGGWAGEDLHGVRLFTPDGSLGTPGTNQWEENVDILSLLDPRWYPTAMTLANGSIFIIGGEDGSDGPMVPSAEVLPRPAGVTAATHLDYLDPAVNTALKVNSYPFAAVLPSGDIFFSQYNEARIISHVDFSTIRSLPQMPGAVNNPDSGRNYPLQGTLSLLPQHAPFTDPLELLICGGTTDGANFALDNCIRTQPDVAGAEWTIERMPSTRVVSCMVGLPDGRYLIMNGAYNGRAGFGLAQNGNRGAVLYDPTKPLGTRMTQLANSTISRLYHSEAVLMNDGRILVSGSDPEDGINPQEHRLEYFSPDYILSGAAKPTFTITNKDWAYGQTVTFTLTSAVTGAVRVSLIGAVGSTHGNNMGQRTLFPAVSCSGTTCTVQAPPNANVSPPAWYQMFVLDGPTPSESTWVRVGGDPAGLGNWPNLPGFTTPGI</sequence>
<feature type="signal peptide" evidence="3">
    <location>
        <begin position="1"/>
        <end position="19"/>
    </location>
</feature>
<keyword evidence="6" id="KW-1185">Reference proteome</keyword>
<evidence type="ECO:0000256" key="2">
    <source>
        <dbReference type="SAM" id="MobiDB-lite"/>
    </source>
</evidence>
<dbReference type="Gene3D" id="2.130.10.80">
    <property type="entry name" value="Galactose oxidase/kelch, beta-propeller"/>
    <property type="match status" value="1"/>
</dbReference>
<dbReference type="PANTHER" id="PTHR32208">
    <property type="entry name" value="SECRETED PROTEIN-RELATED"/>
    <property type="match status" value="1"/>
</dbReference>
<evidence type="ECO:0000313" key="6">
    <source>
        <dbReference type="Proteomes" id="UP000030651"/>
    </source>
</evidence>